<dbReference type="InterPro" id="IPR029058">
    <property type="entry name" value="AB_hydrolase_fold"/>
</dbReference>
<comment type="caution">
    <text evidence="1">The sequence shown here is derived from an EMBL/GenBank/DDBJ whole genome shotgun (WGS) entry which is preliminary data.</text>
</comment>
<evidence type="ECO:0000313" key="2">
    <source>
        <dbReference type="Proteomes" id="UP001067235"/>
    </source>
</evidence>
<name>A0ABT4MU48_GORRU</name>
<dbReference type="Gene3D" id="3.40.50.1820">
    <property type="entry name" value="alpha/beta hydrolase"/>
    <property type="match status" value="1"/>
</dbReference>
<sequence>MQQHQPPSPTRRGGERVIVALPGTGSDADFAARAFANADFRVIAVDPDGDGLISGYRRALDDAASRWGTIVAAGVSLGACVAVQWAIDNPQRCTGVLAALPPWVGDPATAPAAHSAHLTLNLLRRHGLDETISQMRAGSPPWLGAELARSWRAIGDQLGSVLAEASNYHAPTAETLSRLRVPLAITAATDDPVHPHGVAEVWKAHAPIATLADITLAELGADPSILGRRALDGWRSLDPSHDRAQHR</sequence>
<dbReference type="RefSeq" id="WP_301571088.1">
    <property type="nucleotide sequence ID" value="NZ_JAPWIE010000003.1"/>
</dbReference>
<evidence type="ECO:0000313" key="1">
    <source>
        <dbReference type="EMBL" id="MCZ4550487.1"/>
    </source>
</evidence>
<dbReference type="EMBL" id="JAPWIE010000003">
    <property type="protein sequence ID" value="MCZ4550487.1"/>
    <property type="molecule type" value="Genomic_DNA"/>
</dbReference>
<proteinExistence type="predicted"/>
<dbReference type="Proteomes" id="UP001067235">
    <property type="component" value="Unassembled WGS sequence"/>
</dbReference>
<keyword evidence="1" id="KW-0378">Hydrolase</keyword>
<keyword evidence="2" id="KW-1185">Reference proteome</keyword>
<accession>A0ABT4MU48</accession>
<protein>
    <submittedName>
        <fullName evidence="1">Alpha/beta hydrolase</fullName>
    </submittedName>
</protein>
<gene>
    <name evidence="1" type="ORF">O4213_10875</name>
</gene>
<organism evidence="1 2">
    <name type="scientific">Gordonia rubripertincta</name>
    <name type="common">Rhodococcus corallinus</name>
    <dbReference type="NCBI Taxonomy" id="36822"/>
    <lineage>
        <taxon>Bacteria</taxon>
        <taxon>Bacillati</taxon>
        <taxon>Actinomycetota</taxon>
        <taxon>Actinomycetes</taxon>
        <taxon>Mycobacteriales</taxon>
        <taxon>Gordoniaceae</taxon>
        <taxon>Gordonia</taxon>
    </lineage>
</organism>
<dbReference type="SUPFAM" id="SSF53474">
    <property type="entry name" value="alpha/beta-Hydrolases"/>
    <property type="match status" value="1"/>
</dbReference>
<dbReference type="GO" id="GO:0016787">
    <property type="term" value="F:hydrolase activity"/>
    <property type="evidence" value="ECO:0007669"/>
    <property type="project" value="UniProtKB-KW"/>
</dbReference>
<reference evidence="1" key="1">
    <citation type="submission" date="2022-12" db="EMBL/GenBank/DDBJ databases">
        <authorList>
            <person name="Krivoruchko A.V."/>
            <person name="Elkin A."/>
        </authorList>
    </citation>
    <scope>NUCLEOTIDE SEQUENCE</scope>
    <source>
        <strain evidence="1">IEGM 1388</strain>
    </source>
</reference>